<gene>
    <name evidence="7" type="ORF">PRZ48_010148</name>
</gene>
<dbReference type="CDD" id="cd00067">
    <property type="entry name" value="GAL4"/>
    <property type="match status" value="1"/>
</dbReference>
<dbReference type="InterPro" id="IPR001138">
    <property type="entry name" value="Zn2Cys6_DnaBD"/>
</dbReference>
<feature type="domain" description="Zn(2)-C6 fungal-type" evidence="6">
    <location>
        <begin position="6"/>
        <end position="35"/>
    </location>
</feature>
<comment type="subcellular location">
    <subcellularLocation>
        <location evidence="1">Nucleus</location>
    </subcellularLocation>
</comment>
<dbReference type="PANTHER" id="PTHR47338">
    <property type="entry name" value="ZN(II)2CYS6 TRANSCRIPTION FACTOR (EUROFUNG)-RELATED"/>
    <property type="match status" value="1"/>
</dbReference>
<sequence length="530" mass="59606">MRRALACVRCRTMKRKCTTITAEGCIQCVRQSQSCSLSSRKVSSSIGARLAPAKQASGFRINFVANGTAVAMTDAVVMDLVQNYLHLIHDRPHSLFHVATLWHDIRENTISKHLLYSICSLGSSLSKNPELHALNKTLTTEAKRLLQADLENVSLGNIQTLILLANICAAELSPSSETLYFGIANRMAHILKLHEPNALDDVVTKEMKTRVWWTLFMADYWCSAGLGLPRQLYNISRAIELPVDEAAFQAARPQDAEIHASSGLWAYMLTLVEIFPLVQDLNRRLVDADGLDDAGADEIALNISKRLDEWLATLPARMRLDDQNFDEHAAKGLGGPYVGLHLGYHHYATLLYFQYLDLQRPPTTVSQDFAERCKQHASSYSDLLRKSRETRGCEAVYATVGHMTVVSSSVLLHMLLFGKEDELEVTRALLNTNFIALIEMRTFWPSLERMIARLSAFQTACLQSADPNTHRIDRWMVRFLLEHSLPLDDRDRVYTLEGGRPGENTTTTKPNQGFVEREQFVSDAMATLRE</sequence>
<dbReference type="PROSITE" id="PS00463">
    <property type="entry name" value="ZN2_CY6_FUNGAL_1"/>
    <property type="match status" value="1"/>
</dbReference>
<dbReference type="PANTHER" id="PTHR47338:SF16">
    <property type="entry name" value="TRANSCRIPTION FACTOR, PUTATIVE (AFU_ORTHOLOGUE AFUA_2G09360)-RELATED"/>
    <property type="match status" value="1"/>
</dbReference>
<evidence type="ECO:0000313" key="7">
    <source>
        <dbReference type="EMBL" id="KAK4499630.1"/>
    </source>
</evidence>
<dbReference type="InterPro" id="IPR050815">
    <property type="entry name" value="TF_fung"/>
</dbReference>
<reference evidence="7 8" key="1">
    <citation type="journal article" date="2023" name="G3 (Bethesda)">
        <title>A chromosome-level genome assembly of Zasmidium syzygii isolated from banana leaves.</title>
        <authorList>
            <person name="van Westerhoven A.C."/>
            <person name="Mehrabi R."/>
            <person name="Talebi R."/>
            <person name="Steentjes M.B.F."/>
            <person name="Corcolon B."/>
            <person name="Chong P.A."/>
            <person name="Kema G.H.J."/>
            <person name="Seidl M.F."/>
        </authorList>
    </citation>
    <scope>NUCLEOTIDE SEQUENCE [LARGE SCALE GENOMIC DNA]</scope>
    <source>
        <strain evidence="7 8">P124</strain>
    </source>
</reference>
<dbReference type="CDD" id="cd12148">
    <property type="entry name" value="fungal_TF_MHR"/>
    <property type="match status" value="1"/>
</dbReference>
<evidence type="ECO:0000256" key="5">
    <source>
        <dbReference type="ARBA" id="ARBA00023242"/>
    </source>
</evidence>
<accession>A0ABR0EEB1</accession>
<evidence type="ECO:0000256" key="4">
    <source>
        <dbReference type="ARBA" id="ARBA00023163"/>
    </source>
</evidence>
<comment type="caution">
    <text evidence="7">The sequence shown here is derived from an EMBL/GenBank/DDBJ whole genome shotgun (WGS) entry which is preliminary data.</text>
</comment>
<dbReference type="InterPro" id="IPR007219">
    <property type="entry name" value="XnlR_reg_dom"/>
</dbReference>
<keyword evidence="3" id="KW-0805">Transcription regulation</keyword>
<evidence type="ECO:0000256" key="1">
    <source>
        <dbReference type="ARBA" id="ARBA00004123"/>
    </source>
</evidence>
<dbReference type="Proteomes" id="UP001305779">
    <property type="component" value="Unassembled WGS sequence"/>
</dbReference>
<keyword evidence="2" id="KW-0479">Metal-binding</keyword>
<dbReference type="SMART" id="SM00906">
    <property type="entry name" value="Fungal_trans"/>
    <property type="match status" value="1"/>
</dbReference>
<organism evidence="7 8">
    <name type="scientific">Zasmidium cellare</name>
    <name type="common">Wine cellar mold</name>
    <name type="synonym">Racodium cellare</name>
    <dbReference type="NCBI Taxonomy" id="395010"/>
    <lineage>
        <taxon>Eukaryota</taxon>
        <taxon>Fungi</taxon>
        <taxon>Dikarya</taxon>
        <taxon>Ascomycota</taxon>
        <taxon>Pezizomycotina</taxon>
        <taxon>Dothideomycetes</taxon>
        <taxon>Dothideomycetidae</taxon>
        <taxon>Mycosphaerellales</taxon>
        <taxon>Mycosphaerellaceae</taxon>
        <taxon>Zasmidium</taxon>
    </lineage>
</organism>
<protein>
    <recommendedName>
        <fullName evidence="6">Zn(2)-C6 fungal-type domain-containing protein</fullName>
    </recommendedName>
</protein>
<dbReference type="Pfam" id="PF04082">
    <property type="entry name" value="Fungal_trans"/>
    <property type="match status" value="1"/>
</dbReference>
<keyword evidence="5" id="KW-0539">Nucleus</keyword>
<name>A0ABR0EEB1_ZASCE</name>
<evidence type="ECO:0000259" key="6">
    <source>
        <dbReference type="PROSITE" id="PS00463"/>
    </source>
</evidence>
<keyword evidence="4" id="KW-0804">Transcription</keyword>
<proteinExistence type="predicted"/>
<dbReference type="EMBL" id="JAXOVC010000007">
    <property type="protein sequence ID" value="KAK4499630.1"/>
    <property type="molecule type" value="Genomic_DNA"/>
</dbReference>
<dbReference type="SUPFAM" id="SSF57701">
    <property type="entry name" value="Zn2/Cys6 DNA-binding domain"/>
    <property type="match status" value="1"/>
</dbReference>
<evidence type="ECO:0000313" key="8">
    <source>
        <dbReference type="Proteomes" id="UP001305779"/>
    </source>
</evidence>
<evidence type="ECO:0000256" key="2">
    <source>
        <dbReference type="ARBA" id="ARBA00022723"/>
    </source>
</evidence>
<evidence type="ECO:0000256" key="3">
    <source>
        <dbReference type="ARBA" id="ARBA00023015"/>
    </source>
</evidence>
<dbReference type="InterPro" id="IPR036864">
    <property type="entry name" value="Zn2-C6_fun-type_DNA-bd_sf"/>
</dbReference>
<keyword evidence="8" id="KW-1185">Reference proteome</keyword>